<evidence type="ECO:0000313" key="10">
    <source>
        <dbReference type="EMBL" id="OOL81560.1"/>
    </source>
</evidence>
<evidence type="ECO:0000256" key="7">
    <source>
        <dbReference type="ARBA" id="ARBA00048539"/>
    </source>
</evidence>
<dbReference type="NCBIfam" id="TIGR02432">
    <property type="entry name" value="lysidine_TilS_N"/>
    <property type="match status" value="1"/>
</dbReference>
<proteinExistence type="inferred from homology"/>
<dbReference type="Pfam" id="PF11734">
    <property type="entry name" value="TilS_C"/>
    <property type="match status" value="1"/>
</dbReference>
<gene>
    <name evidence="8" type="primary">tilS</name>
    <name evidence="10" type="ORF">BWX42_07535</name>
</gene>
<dbReference type="SMART" id="SM00977">
    <property type="entry name" value="TilS_C"/>
    <property type="match status" value="1"/>
</dbReference>
<dbReference type="EC" id="6.3.4.19" evidence="8"/>
<dbReference type="InterPro" id="IPR012796">
    <property type="entry name" value="Lysidine-tRNA-synth_C"/>
</dbReference>
<keyword evidence="4 8" id="KW-0819">tRNA processing</keyword>
<name>A0A1S8KPD2_9LACT</name>
<dbReference type="SUPFAM" id="SSF56037">
    <property type="entry name" value="PheT/TilS domain"/>
    <property type="match status" value="1"/>
</dbReference>
<comment type="domain">
    <text evidence="8">The N-terminal region contains the highly conserved SGGXDS motif, predicted to be a P-loop motif involved in ATP binding.</text>
</comment>
<comment type="caution">
    <text evidence="10">The sequence shown here is derived from an EMBL/GenBank/DDBJ whole genome shotgun (WGS) entry which is preliminary data.</text>
</comment>
<evidence type="ECO:0000256" key="2">
    <source>
        <dbReference type="ARBA" id="ARBA00022490"/>
    </source>
</evidence>
<dbReference type="GO" id="GO:0032267">
    <property type="term" value="F:tRNA(Ile)-lysidine synthase activity"/>
    <property type="evidence" value="ECO:0007669"/>
    <property type="project" value="UniProtKB-EC"/>
</dbReference>
<dbReference type="PANTHER" id="PTHR43033:SF1">
    <property type="entry name" value="TRNA(ILE)-LYSIDINE SYNTHASE-RELATED"/>
    <property type="match status" value="1"/>
</dbReference>
<dbReference type="SUPFAM" id="SSF52402">
    <property type="entry name" value="Adenine nucleotide alpha hydrolases-like"/>
    <property type="match status" value="1"/>
</dbReference>
<reference evidence="10 11" key="1">
    <citation type="submission" date="2017-01" db="EMBL/GenBank/DDBJ databases">
        <title>Complete Genome Sequence of Dolosigranulum pigrum isolated from a Patient with interstitial lung disease.</title>
        <authorList>
            <person name="Mukhopadhyay R."/>
            <person name="Joaquin J."/>
            <person name="Hogue R."/>
            <person name="Fitzgerald S."/>
            <person name="Jospin G."/>
            <person name="Eisen J.A."/>
            <person name="Chaturvedi V."/>
        </authorList>
    </citation>
    <scope>NUCLEOTIDE SEQUENCE [LARGE SCALE GENOMIC DNA]</scope>
    <source>
        <strain evidence="10 11">15S00348</strain>
    </source>
</reference>
<evidence type="ECO:0000256" key="1">
    <source>
        <dbReference type="ARBA" id="ARBA00004496"/>
    </source>
</evidence>
<dbReference type="GO" id="GO:0005737">
    <property type="term" value="C:cytoplasm"/>
    <property type="evidence" value="ECO:0007669"/>
    <property type="project" value="UniProtKB-SubCell"/>
</dbReference>
<keyword evidence="5 8" id="KW-0547">Nucleotide-binding</keyword>
<evidence type="ECO:0000259" key="9">
    <source>
        <dbReference type="SMART" id="SM00977"/>
    </source>
</evidence>
<dbReference type="NCBIfam" id="TIGR02433">
    <property type="entry name" value="lysidine_TilS_C"/>
    <property type="match status" value="1"/>
</dbReference>
<feature type="binding site" evidence="8">
    <location>
        <begin position="25"/>
        <end position="30"/>
    </location>
    <ligand>
        <name>ATP</name>
        <dbReference type="ChEBI" id="CHEBI:30616"/>
    </ligand>
</feature>
<evidence type="ECO:0000256" key="4">
    <source>
        <dbReference type="ARBA" id="ARBA00022694"/>
    </source>
</evidence>
<dbReference type="GO" id="GO:0006400">
    <property type="term" value="P:tRNA modification"/>
    <property type="evidence" value="ECO:0007669"/>
    <property type="project" value="UniProtKB-UniRule"/>
</dbReference>
<feature type="domain" description="Lysidine-tRNA(Ile) synthetase C-terminal" evidence="9">
    <location>
        <begin position="382"/>
        <end position="457"/>
    </location>
</feature>
<comment type="catalytic activity">
    <reaction evidence="7 8">
        <text>cytidine(34) in tRNA(Ile2) + L-lysine + ATP = lysidine(34) in tRNA(Ile2) + AMP + diphosphate + H(+)</text>
        <dbReference type="Rhea" id="RHEA:43744"/>
        <dbReference type="Rhea" id="RHEA-COMP:10625"/>
        <dbReference type="Rhea" id="RHEA-COMP:10670"/>
        <dbReference type="ChEBI" id="CHEBI:15378"/>
        <dbReference type="ChEBI" id="CHEBI:30616"/>
        <dbReference type="ChEBI" id="CHEBI:32551"/>
        <dbReference type="ChEBI" id="CHEBI:33019"/>
        <dbReference type="ChEBI" id="CHEBI:82748"/>
        <dbReference type="ChEBI" id="CHEBI:83665"/>
        <dbReference type="ChEBI" id="CHEBI:456215"/>
        <dbReference type="EC" id="6.3.4.19"/>
    </reaction>
</comment>
<dbReference type="EMBL" id="MUYF01000003">
    <property type="protein sequence ID" value="OOL81560.1"/>
    <property type="molecule type" value="Genomic_DNA"/>
</dbReference>
<dbReference type="Gene3D" id="3.40.50.620">
    <property type="entry name" value="HUPs"/>
    <property type="match status" value="1"/>
</dbReference>
<dbReference type="Proteomes" id="UP000190409">
    <property type="component" value="Unassembled WGS sequence"/>
</dbReference>
<evidence type="ECO:0000256" key="3">
    <source>
        <dbReference type="ARBA" id="ARBA00022598"/>
    </source>
</evidence>
<evidence type="ECO:0000313" key="11">
    <source>
        <dbReference type="Proteomes" id="UP000190409"/>
    </source>
</evidence>
<accession>A0A1S8KPD2</accession>
<dbReference type="InterPro" id="IPR014729">
    <property type="entry name" value="Rossmann-like_a/b/a_fold"/>
</dbReference>
<dbReference type="CDD" id="cd01992">
    <property type="entry name" value="TilS_N"/>
    <property type="match status" value="1"/>
</dbReference>
<keyword evidence="2 8" id="KW-0963">Cytoplasm</keyword>
<organism evidence="10 11">
    <name type="scientific">Dolosigranulum pigrum</name>
    <dbReference type="NCBI Taxonomy" id="29394"/>
    <lineage>
        <taxon>Bacteria</taxon>
        <taxon>Bacillati</taxon>
        <taxon>Bacillota</taxon>
        <taxon>Bacilli</taxon>
        <taxon>Lactobacillales</taxon>
        <taxon>Carnobacteriaceae</taxon>
        <taxon>Dolosigranulum</taxon>
    </lineage>
</organism>
<dbReference type="InterPro" id="IPR012094">
    <property type="entry name" value="tRNA_Ile_lys_synt"/>
</dbReference>
<evidence type="ECO:0000256" key="8">
    <source>
        <dbReference type="HAMAP-Rule" id="MF_01161"/>
    </source>
</evidence>
<evidence type="ECO:0000256" key="6">
    <source>
        <dbReference type="ARBA" id="ARBA00022840"/>
    </source>
</evidence>
<dbReference type="GO" id="GO:0005524">
    <property type="term" value="F:ATP binding"/>
    <property type="evidence" value="ECO:0007669"/>
    <property type="project" value="UniProtKB-UniRule"/>
</dbReference>
<dbReference type="PANTHER" id="PTHR43033">
    <property type="entry name" value="TRNA(ILE)-LYSIDINE SYNTHASE-RELATED"/>
    <property type="match status" value="1"/>
</dbReference>
<keyword evidence="3 8" id="KW-0436">Ligase</keyword>
<keyword evidence="6 8" id="KW-0067">ATP-binding</keyword>
<evidence type="ECO:0000256" key="5">
    <source>
        <dbReference type="ARBA" id="ARBA00022741"/>
    </source>
</evidence>
<dbReference type="AlphaFoldDB" id="A0A1S8KPD2"/>
<sequence>MTPFQYIVKKNKWFTPADRVLIAVSGGVDSIVLLDMMCRLPSDLRPIIGVAHVNHQLREVSNVEEQFVQELAAAYDVPCYCYRWAEGADLQTGIEYEAREIRYQFFEQVMMDQQFNILLTAHHQDDQAETVLMKLIRGGLLEEKTGIPRQRTFGPGKIIRPLLDYTKVELRQYAAEHKLTYKEDASNASDQFLRNRLRHDVLPQLQAENPQAVAHLSEFAQELAELVEAYQPYLQELLVKVIELDEESLTVDIPLLLSHSRAVQKLLLKEGFKKVFQQEGQFNKQYIEETLDWLQTSAGNSRLDWQGGWQCIRTYNVLRIQRQDQPAVFKSTDEVVISAINQWYELSPTETFGVFNSGIDQSELPEHALVLSIPQAAIKLPLRLRHRQPGDRMTYKGGRGTKKLKDIFINQKVPKVERDQAWLVVEQTGCILWAIGYKQCRLSNDAITDTMNYILVYQKDDAQE</sequence>
<dbReference type="Pfam" id="PF01171">
    <property type="entry name" value="ATP_bind_3"/>
    <property type="match status" value="1"/>
</dbReference>
<dbReference type="InterPro" id="IPR011063">
    <property type="entry name" value="TilS/TtcA_N"/>
</dbReference>
<dbReference type="InterPro" id="IPR012795">
    <property type="entry name" value="tRNA_Ile_lys_synt_N"/>
</dbReference>
<comment type="function">
    <text evidence="8">Ligates lysine onto the cytidine present at position 34 of the AUA codon-specific tRNA(Ile) that contains the anticodon CAU, in an ATP-dependent manner. Cytidine is converted to lysidine, thus changing the amino acid specificity of the tRNA from methionine to isoleucine.</text>
</comment>
<comment type="similarity">
    <text evidence="8">Belongs to the tRNA(Ile)-lysidine synthase family.</text>
</comment>
<comment type="subcellular location">
    <subcellularLocation>
        <location evidence="1 8">Cytoplasm</location>
    </subcellularLocation>
</comment>
<dbReference type="HAMAP" id="MF_01161">
    <property type="entry name" value="tRNA_Ile_lys_synt"/>
    <property type="match status" value="1"/>
</dbReference>
<protein>
    <recommendedName>
        <fullName evidence="8">tRNA(Ile)-lysidine synthase</fullName>
        <ecNumber evidence="8">6.3.4.19</ecNumber>
    </recommendedName>
    <alternativeName>
        <fullName evidence="8">tRNA(Ile)-2-lysyl-cytidine synthase</fullName>
    </alternativeName>
    <alternativeName>
        <fullName evidence="8">tRNA(Ile)-lysidine synthetase</fullName>
    </alternativeName>
</protein>